<accession>A0ABT4GK75</accession>
<protein>
    <recommendedName>
        <fullName evidence="5">Lipoprotein</fullName>
    </recommendedName>
</protein>
<evidence type="ECO:0000313" key="3">
    <source>
        <dbReference type="EMBL" id="MCY9696516.1"/>
    </source>
</evidence>
<reference evidence="3 4" key="1">
    <citation type="submission" date="2022-05" db="EMBL/GenBank/DDBJ databases">
        <title>Genome Sequencing of Bee-Associated Microbes.</title>
        <authorList>
            <person name="Dunlap C."/>
        </authorList>
    </citation>
    <scope>NUCLEOTIDE SEQUENCE [LARGE SCALE GENOMIC DNA]</scope>
    <source>
        <strain evidence="3 4">NRRL B-14421</strain>
    </source>
</reference>
<keyword evidence="4" id="KW-1185">Reference proteome</keyword>
<evidence type="ECO:0000256" key="2">
    <source>
        <dbReference type="SAM" id="Phobius"/>
    </source>
</evidence>
<evidence type="ECO:0008006" key="5">
    <source>
        <dbReference type="Google" id="ProtNLM"/>
    </source>
</evidence>
<keyword evidence="2" id="KW-0812">Transmembrane</keyword>
<feature type="region of interest" description="Disordered" evidence="1">
    <location>
        <begin position="88"/>
        <end position="142"/>
    </location>
</feature>
<keyword evidence="2" id="KW-1133">Transmembrane helix</keyword>
<feature type="transmembrane region" description="Helical" evidence="2">
    <location>
        <begin position="6"/>
        <end position="27"/>
    </location>
</feature>
<feature type="compositionally biased region" description="Basic and acidic residues" evidence="1">
    <location>
        <begin position="107"/>
        <end position="122"/>
    </location>
</feature>
<feature type="compositionally biased region" description="Basic and acidic residues" evidence="1">
    <location>
        <begin position="132"/>
        <end position="142"/>
    </location>
</feature>
<sequence length="142" mass="15477">MNVRFLVKLMCMTGMVILISACSIFGGDSAKKKEDAKKDQSKSNAQSTTGKGSIIDQELKKQYQIYNEILQYKIEQDQKLIKQSEERYKKLKAESEKPSDSKSGGDTSKKDSGGKASEESGGSKDGSSDSSKNSDDSGDQSK</sequence>
<proteinExistence type="predicted"/>
<organism evidence="3 4">
    <name type="scientific">Paenibacillus alginolyticus</name>
    <dbReference type="NCBI Taxonomy" id="59839"/>
    <lineage>
        <taxon>Bacteria</taxon>
        <taxon>Bacillati</taxon>
        <taxon>Bacillota</taxon>
        <taxon>Bacilli</taxon>
        <taxon>Bacillales</taxon>
        <taxon>Paenibacillaceae</taxon>
        <taxon>Paenibacillus</taxon>
    </lineage>
</organism>
<feature type="region of interest" description="Disordered" evidence="1">
    <location>
        <begin position="30"/>
        <end position="54"/>
    </location>
</feature>
<comment type="caution">
    <text evidence="3">The sequence shown here is derived from an EMBL/GenBank/DDBJ whole genome shotgun (WGS) entry which is preliminary data.</text>
</comment>
<dbReference type="PROSITE" id="PS51257">
    <property type="entry name" value="PROKAR_LIPOPROTEIN"/>
    <property type="match status" value="1"/>
</dbReference>
<dbReference type="EMBL" id="JAMDMX010000104">
    <property type="protein sequence ID" value="MCY9696516.1"/>
    <property type="molecule type" value="Genomic_DNA"/>
</dbReference>
<keyword evidence="2" id="KW-0472">Membrane</keyword>
<evidence type="ECO:0000313" key="4">
    <source>
        <dbReference type="Proteomes" id="UP001527099"/>
    </source>
</evidence>
<evidence type="ECO:0000256" key="1">
    <source>
        <dbReference type="SAM" id="MobiDB-lite"/>
    </source>
</evidence>
<dbReference type="RefSeq" id="WP_268617597.1">
    <property type="nucleotide sequence ID" value="NZ_JAMDMX010000104.1"/>
</dbReference>
<feature type="compositionally biased region" description="Basic and acidic residues" evidence="1">
    <location>
        <begin position="30"/>
        <end position="41"/>
    </location>
</feature>
<dbReference type="Proteomes" id="UP001527099">
    <property type="component" value="Unassembled WGS sequence"/>
</dbReference>
<feature type="compositionally biased region" description="Basic and acidic residues" evidence="1">
    <location>
        <begin position="88"/>
        <end position="100"/>
    </location>
</feature>
<name>A0ABT4GK75_9BACL</name>
<gene>
    <name evidence="3" type="ORF">M5X19_26970</name>
</gene>